<dbReference type="PANTHER" id="PTHR43429">
    <property type="entry name" value="PYRIDINE NUCLEOTIDE-DISULFIDE OXIDOREDUCTASE DOMAIN-CONTAINING"/>
    <property type="match status" value="1"/>
</dbReference>
<keyword evidence="5" id="KW-0560">Oxidoreductase</keyword>
<evidence type="ECO:0000313" key="8">
    <source>
        <dbReference type="EMBL" id="MEQ2511151.1"/>
    </source>
</evidence>
<dbReference type="SUPFAM" id="SSF51905">
    <property type="entry name" value="FAD/NAD(P)-binding domain"/>
    <property type="match status" value="1"/>
</dbReference>
<evidence type="ECO:0000256" key="2">
    <source>
        <dbReference type="ARBA" id="ARBA00009130"/>
    </source>
</evidence>
<keyword evidence="3" id="KW-0285">Flavoprotein</keyword>
<dbReference type="SMART" id="SM00450">
    <property type="entry name" value="RHOD"/>
    <property type="match status" value="1"/>
</dbReference>
<comment type="caution">
    <text evidence="8">The sequence shown here is derived from an EMBL/GenBank/DDBJ whole genome shotgun (WGS) entry which is preliminary data.</text>
</comment>
<dbReference type="Pfam" id="PF02852">
    <property type="entry name" value="Pyr_redox_dim"/>
    <property type="match status" value="1"/>
</dbReference>
<comment type="similarity">
    <text evidence="2">Belongs to the class-III pyridine nucleotide-disulfide oxidoreductase family.</text>
</comment>
<reference evidence="8 9" key="1">
    <citation type="submission" date="2024-03" db="EMBL/GenBank/DDBJ databases">
        <title>Human intestinal bacterial collection.</title>
        <authorList>
            <person name="Pauvert C."/>
            <person name="Hitch T.C.A."/>
            <person name="Clavel T."/>
        </authorList>
    </citation>
    <scope>NUCLEOTIDE SEQUENCE [LARGE SCALE GENOMIC DNA]</scope>
    <source>
        <strain evidence="8 9">CLA-AA-H192</strain>
    </source>
</reference>
<dbReference type="InterPro" id="IPR036873">
    <property type="entry name" value="Rhodanese-like_dom_sf"/>
</dbReference>
<evidence type="ECO:0000259" key="7">
    <source>
        <dbReference type="PROSITE" id="PS50206"/>
    </source>
</evidence>
<keyword evidence="6" id="KW-0676">Redox-active center</keyword>
<keyword evidence="9" id="KW-1185">Reference proteome</keyword>
<dbReference type="Pfam" id="PF07992">
    <property type="entry name" value="Pyr_redox_2"/>
    <property type="match status" value="1"/>
</dbReference>
<dbReference type="PROSITE" id="PS50206">
    <property type="entry name" value="RHODANESE_3"/>
    <property type="match status" value="1"/>
</dbReference>
<evidence type="ECO:0000256" key="1">
    <source>
        <dbReference type="ARBA" id="ARBA00001974"/>
    </source>
</evidence>
<dbReference type="PRINTS" id="PR00368">
    <property type="entry name" value="FADPNR"/>
</dbReference>
<dbReference type="CDD" id="cd00158">
    <property type="entry name" value="RHOD"/>
    <property type="match status" value="1"/>
</dbReference>
<dbReference type="Pfam" id="PF00581">
    <property type="entry name" value="Rhodanese"/>
    <property type="match status" value="1"/>
</dbReference>
<feature type="domain" description="Rhodanese" evidence="7">
    <location>
        <begin position="471"/>
        <end position="555"/>
    </location>
</feature>
<dbReference type="Proteomes" id="UP001491552">
    <property type="component" value="Unassembled WGS sequence"/>
</dbReference>
<dbReference type="RefSeq" id="WP_349135863.1">
    <property type="nucleotide sequence ID" value="NZ_JBBMFF010000217.1"/>
</dbReference>
<dbReference type="InterPro" id="IPR001763">
    <property type="entry name" value="Rhodanese-like_dom"/>
</dbReference>
<dbReference type="InterPro" id="IPR023753">
    <property type="entry name" value="FAD/NAD-binding_dom"/>
</dbReference>
<accession>A0ABV1G6V7</accession>
<dbReference type="PANTHER" id="PTHR43429:SF1">
    <property type="entry name" value="NAD(P)H SULFUR OXIDOREDUCTASE (COA-DEPENDENT)"/>
    <property type="match status" value="1"/>
</dbReference>
<dbReference type="Gene3D" id="3.40.250.10">
    <property type="entry name" value="Rhodanese-like domain"/>
    <property type="match status" value="1"/>
</dbReference>
<evidence type="ECO:0000256" key="3">
    <source>
        <dbReference type="ARBA" id="ARBA00022630"/>
    </source>
</evidence>
<evidence type="ECO:0000313" key="9">
    <source>
        <dbReference type="Proteomes" id="UP001491552"/>
    </source>
</evidence>
<dbReference type="SUPFAM" id="SSF55424">
    <property type="entry name" value="FAD/NAD-linked reductases, dimerisation (C-terminal) domain"/>
    <property type="match status" value="1"/>
</dbReference>
<dbReference type="SUPFAM" id="SSF52821">
    <property type="entry name" value="Rhodanese/Cell cycle control phosphatase"/>
    <property type="match status" value="1"/>
</dbReference>
<sequence length="573" mass="62254">MAAQNEKLRVVVVGGVAGGASAAARVKRLNENADVVVFEKGSDVSFSNCGLPYYLSGTVEDSEDLIMMTPTAFRKKHDIDVRVHSEVVSIDREKKTVTVRSTETGETYEQPYDKLVLSPGANPIVPPALKGADRENVFTIRNVRDIVALKTFLDKPETKRVFVVGGGFIGIEAAENLQLAGKDVTLAELSGQILQPFDEDMVQILHKELDDHGVKLLLHTNVQAITEQGVTVERNGAQETYSADAVVLAIGVFPETKLAAAAGLEIGKTGAIHVNENYQTNDPDIYAVGDAIEVYDPQTHVWRKLALAGPAQFEARAAADHICGITSPNHGFAGALCLRVFGQNAAAVGISEALAARSGLHADSVLIFPGDKVGIMPDWHYMSLKLIFERPTGLILGAQAIGEGDVVGRMNVIAAMIRMHATVYDLKDMTLCYSPVYSTAKDPVNQAALVAINVLEGQLRQVHVSEARSLVESGAYIVDVREEGEYAEGHLVGSHNIPLTQLRARMEEIPKDVPVYLHCRSSQRSYYALCCLRGHGYHNLTNISGSFLGISLYEYFHDKSEGRKPIVTAYNFD</sequence>
<protein>
    <submittedName>
        <fullName evidence="8">FAD-dependent oxidoreductase</fullName>
    </submittedName>
</protein>
<dbReference type="InterPro" id="IPR016156">
    <property type="entry name" value="FAD/NAD-linked_Rdtase_dimer_sf"/>
</dbReference>
<gene>
    <name evidence="8" type="ORF">WMO66_07820</name>
</gene>
<evidence type="ECO:0000256" key="5">
    <source>
        <dbReference type="ARBA" id="ARBA00023002"/>
    </source>
</evidence>
<name>A0ABV1G6V7_9FIRM</name>
<comment type="cofactor">
    <cofactor evidence="1">
        <name>FAD</name>
        <dbReference type="ChEBI" id="CHEBI:57692"/>
    </cofactor>
</comment>
<keyword evidence="4" id="KW-0274">FAD</keyword>
<dbReference type="InterPro" id="IPR050260">
    <property type="entry name" value="FAD-bd_OxRdtase"/>
</dbReference>
<organism evidence="8 9">
    <name type="scientific">Faecousia intestinalis</name>
    <dbReference type="NCBI Taxonomy" id="3133167"/>
    <lineage>
        <taxon>Bacteria</taxon>
        <taxon>Bacillati</taxon>
        <taxon>Bacillota</taxon>
        <taxon>Clostridia</taxon>
        <taxon>Eubacteriales</taxon>
        <taxon>Oscillospiraceae</taxon>
        <taxon>Faecousia</taxon>
    </lineage>
</organism>
<evidence type="ECO:0000256" key="6">
    <source>
        <dbReference type="ARBA" id="ARBA00023284"/>
    </source>
</evidence>
<dbReference type="Gene3D" id="3.50.50.60">
    <property type="entry name" value="FAD/NAD(P)-binding domain"/>
    <property type="match status" value="2"/>
</dbReference>
<dbReference type="PRINTS" id="PR00411">
    <property type="entry name" value="PNDRDTASEI"/>
</dbReference>
<evidence type="ECO:0000256" key="4">
    <source>
        <dbReference type="ARBA" id="ARBA00022827"/>
    </source>
</evidence>
<dbReference type="InterPro" id="IPR004099">
    <property type="entry name" value="Pyr_nucl-diS_OxRdtase_dimer"/>
</dbReference>
<proteinExistence type="inferred from homology"/>
<dbReference type="EMBL" id="JBBMFF010000217">
    <property type="protein sequence ID" value="MEQ2511151.1"/>
    <property type="molecule type" value="Genomic_DNA"/>
</dbReference>
<dbReference type="InterPro" id="IPR036188">
    <property type="entry name" value="FAD/NAD-bd_sf"/>
</dbReference>